<reference evidence="2 3" key="1">
    <citation type="submission" date="2023-12" db="EMBL/GenBank/DDBJ databases">
        <title>the genome sequence of Hyalangium sp. s54d21.</title>
        <authorList>
            <person name="Zhang X."/>
        </authorList>
    </citation>
    <scope>NUCLEOTIDE SEQUENCE [LARGE SCALE GENOMIC DNA]</scope>
    <source>
        <strain evidence="3">s54d21</strain>
    </source>
</reference>
<dbReference type="Pfam" id="PF13091">
    <property type="entry name" value="PLDc_2"/>
    <property type="match status" value="1"/>
</dbReference>
<dbReference type="InterPro" id="IPR001736">
    <property type="entry name" value="PLipase_D/transphosphatidylase"/>
</dbReference>
<protein>
    <submittedName>
        <fullName evidence="2">Phospholipase D-like domain-containing protein</fullName>
    </submittedName>
</protein>
<accession>A0ABU5GXW7</accession>
<name>A0ABU5GXW7_9BACT</name>
<dbReference type="EMBL" id="JAXIVS010000002">
    <property type="protein sequence ID" value="MDY7225926.1"/>
    <property type="molecule type" value="Genomic_DNA"/>
</dbReference>
<proteinExistence type="predicted"/>
<gene>
    <name evidence="2" type="ORF">SYV04_06010</name>
</gene>
<evidence type="ECO:0000313" key="2">
    <source>
        <dbReference type="EMBL" id="MDY7225926.1"/>
    </source>
</evidence>
<dbReference type="SMART" id="SM00155">
    <property type="entry name" value="PLDc"/>
    <property type="match status" value="1"/>
</dbReference>
<evidence type="ECO:0000259" key="1">
    <source>
        <dbReference type="PROSITE" id="PS50035"/>
    </source>
</evidence>
<dbReference type="InterPro" id="IPR025202">
    <property type="entry name" value="PLD-like_dom"/>
</dbReference>
<organism evidence="2 3">
    <name type="scientific">Hyalangium rubrum</name>
    <dbReference type="NCBI Taxonomy" id="3103134"/>
    <lineage>
        <taxon>Bacteria</taxon>
        <taxon>Pseudomonadati</taxon>
        <taxon>Myxococcota</taxon>
        <taxon>Myxococcia</taxon>
        <taxon>Myxococcales</taxon>
        <taxon>Cystobacterineae</taxon>
        <taxon>Archangiaceae</taxon>
        <taxon>Hyalangium</taxon>
    </lineage>
</organism>
<dbReference type="Proteomes" id="UP001291309">
    <property type="component" value="Unassembled WGS sequence"/>
</dbReference>
<feature type="domain" description="PLD phosphodiesterase" evidence="1">
    <location>
        <begin position="101"/>
        <end position="123"/>
    </location>
</feature>
<dbReference type="PROSITE" id="PS50035">
    <property type="entry name" value="PLD"/>
    <property type="match status" value="1"/>
</dbReference>
<dbReference type="RefSeq" id="WP_321545229.1">
    <property type="nucleotide sequence ID" value="NZ_JAXIVS010000002.1"/>
</dbReference>
<sequence>MRPLQAELLQGRALYREVVLGKLAQARESVWIATANVKAMFVEQGEKFVPVLEVFDRLAARGVALRLLHAELPSRPFREAFDARSRLVRGGLELKVCPRVHFKAVVVDGAWAYLGSANLTGAGLGAKGEDTRNFELGFVTEDFDVIDRVTALYEAVWGGAECRGCRLRSVCPDPILPPGAGTAKKRASDGIRLGHARRLRR</sequence>
<dbReference type="Gene3D" id="3.30.870.10">
    <property type="entry name" value="Endonuclease Chain A"/>
    <property type="match status" value="1"/>
</dbReference>
<keyword evidence="3" id="KW-1185">Reference proteome</keyword>
<dbReference type="CDD" id="cd00138">
    <property type="entry name" value="PLDc_SF"/>
    <property type="match status" value="1"/>
</dbReference>
<comment type="caution">
    <text evidence="2">The sequence shown here is derived from an EMBL/GenBank/DDBJ whole genome shotgun (WGS) entry which is preliminary data.</text>
</comment>
<evidence type="ECO:0000313" key="3">
    <source>
        <dbReference type="Proteomes" id="UP001291309"/>
    </source>
</evidence>
<dbReference type="SUPFAM" id="SSF56024">
    <property type="entry name" value="Phospholipase D/nuclease"/>
    <property type="match status" value="1"/>
</dbReference>